<evidence type="ECO:0000313" key="2">
    <source>
        <dbReference type="EMBL" id="SEV94307.1"/>
    </source>
</evidence>
<dbReference type="OrthoDB" id="100516at2157"/>
<reference evidence="2 3" key="2">
    <citation type="submission" date="2016-10" db="EMBL/GenBank/DDBJ databases">
        <authorList>
            <person name="de Groot N.N."/>
        </authorList>
    </citation>
    <scope>NUCLEOTIDE SEQUENCE [LARGE SCALE GENOMIC DNA]</scope>
    <source>
        <strain evidence="2 3">OGL-20</strain>
    </source>
</reference>
<dbReference type="GeneID" id="33333710"/>
<gene>
    <name evidence="1" type="ORF">A3L14_04770</name>
    <name evidence="2" type="ORF">SAMN05216170_1013</name>
</gene>
<protein>
    <recommendedName>
        <fullName evidence="5">Restriction endonuclease</fullName>
    </recommendedName>
</protein>
<sequence>MGWRRFLALALVFLFLGMTVSGASATASFVNSTTNSTVKVPHELGPGKPGDEVQPQAVPGIVLVIGAILVDNALSLAIEHYVSPEAAMAYDALSAILAPDPTDIVRGGKWGIKILAKDGDEISRFSMGIVKDYLGHKIMVREFTKVSRENARWVVNELGKQYLEEIGEKYVKRRGMDFDEVVGSLRRIRKWLTNKNAFKEVIRRDWDVKKLEEVLNDASNVKHGGSKLIKRVNADLRDDKTLGPLYEAEVVSYLKKNRWTIKEVEKDVITSIGKTEIDIIVKKRGREVYIECKRSFSQIKKNQLLIQAEYAKKNGVDKIYVYYSRGTSNPRGYYDVMSAIREAKSKFGVDIELVQKISEFN</sequence>
<dbReference type="Proteomes" id="UP000182125">
    <property type="component" value="Unassembled WGS sequence"/>
</dbReference>
<organism evidence="2 3">
    <name type="scientific">Thermococcus thioreducens</name>
    <dbReference type="NCBI Taxonomy" id="277988"/>
    <lineage>
        <taxon>Archaea</taxon>
        <taxon>Methanobacteriati</taxon>
        <taxon>Methanobacteriota</taxon>
        <taxon>Thermococci</taxon>
        <taxon>Thermococcales</taxon>
        <taxon>Thermococcaceae</taxon>
        <taxon>Thermococcus</taxon>
    </lineage>
</organism>
<name>A0A1I0N0M8_9EURY</name>
<evidence type="ECO:0000313" key="4">
    <source>
        <dbReference type="Proteomes" id="UP000250136"/>
    </source>
</evidence>
<evidence type="ECO:0008006" key="5">
    <source>
        <dbReference type="Google" id="ProtNLM"/>
    </source>
</evidence>
<dbReference type="Proteomes" id="UP000250136">
    <property type="component" value="Chromosome"/>
</dbReference>
<evidence type="ECO:0000313" key="1">
    <source>
        <dbReference type="EMBL" id="ASJ12241.1"/>
    </source>
</evidence>
<evidence type="ECO:0000313" key="3">
    <source>
        <dbReference type="Proteomes" id="UP000182125"/>
    </source>
</evidence>
<dbReference type="EMBL" id="CP015105">
    <property type="protein sequence ID" value="ASJ12241.1"/>
    <property type="molecule type" value="Genomic_DNA"/>
</dbReference>
<dbReference type="SUPFAM" id="SSF52980">
    <property type="entry name" value="Restriction endonuclease-like"/>
    <property type="match status" value="1"/>
</dbReference>
<dbReference type="InterPro" id="IPR011335">
    <property type="entry name" value="Restrct_endonuc-II-like"/>
</dbReference>
<dbReference type="AlphaFoldDB" id="A0A1I0N0M8"/>
<proteinExistence type="predicted"/>
<dbReference type="KEGG" id="ttd:A3L14_04770"/>
<accession>A0A1I0N0M8</accession>
<reference evidence="1 4" key="1">
    <citation type="submission" date="2016-04" db="EMBL/GenBank/DDBJ databases">
        <title>Complete genome sequence of Thermococcus thioreducens type strain OGL-20P.</title>
        <authorList>
            <person name="Oger P.M."/>
        </authorList>
    </citation>
    <scope>NUCLEOTIDE SEQUENCE [LARGE SCALE GENOMIC DNA]</scope>
    <source>
        <strain evidence="1 4">OGL-20P</strain>
    </source>
</reference>
<dbReference type="EMBL" id="FOIW01000001">
    <property type="protein sequence ID" value="SEV94307.1"/>
    <property type="molecule type" value="Genomic_DNA"/>
</dbReference>
<keyword evidence="4" id="KW-1185">Reference proteome</keyword>
<dbReference type="RefSeq" id="WP_074631251.1">
    <property type="nucleotide sequence ID" value="NZ_CP015105.1"/>
</dbReference>